<sequence>MKKFLKKASIYLLLMLLIAAAVFSLNYFLGRKLAGDLENDLKEIAAENNYQLRYLNINSNPLLRRVEINTLSFQNNSDQSIELNGAEIEFSWQQIFNYLKDGEFLAKKDITAEVDKFSFYDLQQNNHFDFYNSSLSYQGEINSQSVKEPLKLIKNNHRLNIASEEVIYDYPFYRSYGITKANWERISTFSDFAFNSDYQSQNQKLTVNDFALKNEFIDYQLDFETVLEESSEAEAEVEAAETSKTDTEPEEMVEEMETALAEIVLYSRQNQKLLLKELQSNYQLALNGELINLSENELFNQFSFAELNLDSDFAMYLDSEKKNYQIQKFDLNFNLSDFQLVLKENLSQEVNQSSFGILAQNGEFELNINSLNYLQQFNHPKGKSELDLISNLIDARLNAEFNYSEEVPYISSSLLKFKAKNQSVEQLLLFAQLLNGDNFEQDEEGYYQLEIWGRLDNLNFE</sequence>
<organism evidence="1 2">
    <name type="scientific">Halanaerobium saccharolyticum</name>
    <dbReference type="NCBI Taxonomy" id="43595"/>
    <lineage>
        <taxon>Bacteria</taxon>
        <taxon>Bacillati</taxon>
        <taxon>Bacillota</taxon>
        <taxon>Clostridia</taxon>
        <taxon>Halanaerobiales</taxon>
        <taxon>Halanaerobiaceae</taxon>
        <taxon>Halanaerobium</taxon>
    </lineage>
</organism>
<comment type="caution">
    <text evidence="1">The sequence shown here is derived from an EMBL/GenBank/DDBJ whole genome shotgun (WGS) entry which is preliminary data.</text>
</comment>
<proteinExistence type="predicted"/>
<dbReference type="Proteomes" id="UP000244089">
    <property type="component" value="Unassembled WGS sequence"/>
</dbReference>
<reference evidence="1 2" key="1">
    <citation type="submission" date="2018-04" db="EMBL/GenBank/DDBJ databases">
        <title>Subsurface microbial communities from deep shales in Ohio and West Virginia, USA.</title>
        <authorList>
            <person name="Wrighton K."/>
        </authorList>
    </citation>
    <scope>NUCLEOTIDE SEQUENCE [LARGE SCALE GENOMIC DNA]</scope>
    <source>
        <strain evidence="1 2">WC1</strain>
    </source>
</reference>
<evidence type="ECO:0000313" key="1">
    <source>
        <dbReference type="EMBL" id="PTW02763.1"/>
    </source>
</evidence>
<evidence type="ECO:0000313" key="2">
    <source>
        <dbReference type="Proteomes" id="UP000244089"/>
    </source>
</evidence>
<dbReference type="OrthoDB" id="2110375at2"/>
<protein>
    <submittedName>
        <fullName evidence="1">Uncharacterized protein</fullName>
    </submittedName>
</protein>
<gene>
    <name evidence="1" type="ORF">C8C76_10284</name>
</gene>
<accession>A0A2T5RRJ1</accession>
<dbReference type="EMBL" id="QAXS01000002">
    <property type="protein sequence ID" value="PTW02763.1"/>
    <property type="molecule type" value="Genomic_DNA"/>
</dbReference>
<dbReference type="AlphaFoldDB" id="A0A2T5RRJ1"/>
<dbReference type="RefSeq" id="WP_108137993.1">
    <property type="nucleotide sequence ID" value="NZ_QAXS01000002.1"/>
</dbReference>
<name>A0A2T5RRJ1_9FIRM</name>